<organism evidence="9 10">
    <name type="scientific">Candidatus Egerieousia excrementavium</name>
    <dbReference type="NCBI Taxonomy" id="2840778"/>
    <lineage>
        <taxon>Bacteria</taxon>
        <taxon>Pseudomonadati</taxon>
        <taxon>Bacteroidota</taxon>
        <taxon>Bacteroidia</taxon>
        <taxon>Bacteroidales</taxon>
        <taxon>Candidatus Egerieousia</taxon>
    </lineage>
</organism>
<dbReference type="GO" id="GO:0005737">
    <property type="term" value="C:cytoplasm"/>
    <property type="evidence" value="ECO:0007669"/>
    <property type="project" value="UniProtKB-SubCell"/>
</dbReference>
<dbReference type="NCBIfam" id="TIGR00112">
    <property type="entry name" value="proC"/>
    <property type="match status" value="1"/>
</dbReference>
<dbReference type="Gene3D" id="1.10.3730.10">
    <property type="entry name" value="ProC C-terminal domain-like"/>
    <property type="match status" value="1"/>
</dbReference>
<dbReference type="GO" id="GO:0055129">
    <property type="term" value="P:L-proline biosynthetic process"/>
    <property type="evidence" value="ECO:0007669"/>
    <property type="project" value="UniProtKB-UniRule"/>
</dbReference>
<dbReference type="Gene3D" id="3.40.50.720">
    <property type="entry name" value="NAD(P)-binding Rossmann-like Domain"/>
    <property type="match status" value="1"/>
</dbReference>
<dbReference type="Proteomes" id="UP000823635">
    <property type="component" value="Unassembled WGS sequence"/>
</dbReference>
<evidence type="ECO:0000313" key="10">
    <source>
        <dbReference type="Proteomes" id="UP000823635"/>
    </source>
</evidence>
<comment type="subcellular location">
    <subcellularLocation>
        <location evidence="4">Cytoplasm</location>
    </subcellularLocation>
</comment>
<evidence type="ECO:0000259" key="8">
    <source>
        <dbReference type="Pfam" id="PF14748"/>
    </source>
</evidence>
<dbReference type="PIRSF" id="PIRSF000193">
    <property type="entry name" value="Pyrrol-5-carb_rd"/>
    <property type="match status" value="1"/>
</dbReference>
<comment type="catalytic activity">
    <reaction evidence="4">
        <text>L-proline + NAD(+) = (S)-1-pyrroline-5-carboxylate + NADH + 2 H(+)</text>
        <dbReference type="Rhea" id="RHEA:14105"/>
        <dbReference type="ChEBI" id="CHEBI:15378"/>
        <dbReference type="ChEBI" id="CHEBI:17388"/>
        <dbReference type="ChEBI" id="CHEBI:57540"/>
        <dbReference type="ChEBI" id="CHEBI:57945"/>
        <dbReference type="ChEBI" id="CHEBI:60039"/>
        <dbReference type="EC" id="1.5.1.2"/>
    </reaction>
</comment>
<dbReference type="SUPFAM" id="SSF48179">
    <property type="entry name" value="6-phosphogluconate dehydrogenase C-terminal domain-like"/>
    <property type="match status" value="1"/>
</dbReference>
<evidence type="ECO:0000256" key="6">
    <source>
        <dbReference type="PIRSR" id="PIRSR000193-1"/>
    </source>
</evidence>
<dbReference type="InterPro" id="IPR008927">
    <property type="entry name" value="6-PGluconate_DH-like_C_sf"/>
</dbReference>
<feature type="binding site" evidence="6">
    <location>
        <begin position="71"/>
        <end position="74"/>
    </location>
    <ligand>
        <name>NADP(+)</name>
        <dbReference type="ChEBI" id="CHEBI:58349"/>
    </ligand>
</feature>
<dbReference type="PANTHER" id="PTHR11645:SF0">
    <property type="entry name" value="PYRROLINE-5-CARBOXYLATE REDUCTASE 3"/>
    <property type="match status" value="1"/>
</dbReference>
<reference evidence="9" key="1">
    <citation type="submission" date="2020-10" db="EMBL/GenBank/DDBJ databases">
        <authorList>
            <person name="Gilroy R."/>
        </authorList>
    </citation>
    <scope>NUCLEOTIDE SEQUENCE</scope>
    <source>
        <strain evidence="9">15467</strain>
    </source>
</reference>
<gene>
    <name evidence="4 9" type="primary">proC</name>
    <name evidence="9" type="ORF">IAC68_06130</name>
</gene>
<dbReference type="SUPFAM" id="SSF51735">
    <property type="entry name" value="NAD(P)-binding Rossmann-fold domains"/>
    <property type="match status" value="1"/>
</dbReference>
<evidence type="ECO:0000256" key="3">
    <source>
        <dbReference type="ARBA" id="ARBA00023002"/>
    </source>
</evidence>
<proteinExistence type="inferred from homology"/>
<comment type="function">
    <text evidence="4">Catalyzes the reduction of 1-pyrroline-5-carboxylate (PCA) to L-proline.</text>
</comment>
<dbReference type="InterPro" id="IPR028939">
    <property type="entry name" value="P5C_Rdtase_cat_N"/>
</dbReference>
<comment type="caution">
    <text evidence="9">The sequence shown here is derived from an EMBL/GenBank/DDBJ whole genome shotgun (WGS) entry which is preliminary data.</text>
</comment>
<comment type="similarity">
    <text evidence="1 4">Belongs to the pyrroline-5-carboxylate reductase family.</text>
</comment>
<comment type="catalytic activity">
    <reaction evidence="4">
        <text>L-proline + NADP(+) = (S)-1-pyrroline-5-carboxylate + NADPH + 2 H(+)</text>
        <dbReference type="Rhea" id="RHEA:14109"/>
        <dbReference type="ChEBI" id="CHEBI:15378"/>
        <dbReference type="ChEBI" id="CHEBI:17388"/>
        <dbReference type="ChEBI" id="CHEBI:57783"/>
        <dbReference type="ChEBI" id="CHEBI:58349"/>
        <dbReference type="ChEBI" id="CHEBI:60039"/>
        <dbReference type="EC" id="1.5.1.2"/>
    </reaction>
</comment>
<keyword evidence="4" id="KW-0028">Amino-acid biosynthesis</keyword>
<keyword evidence="3 4" id="KW-0560">Oxidoreductase</keyword>
<evidence type="ECO:0000256" key="5">
    <source>
        <dbReference type="NCBIfam" id="TIGR00112"/>
    </source>
</evidence>
<keyword evidence="4" id="KW-0963">Cytoplasm</keyword>
<dbReference type="AlphaFoldDB" id="A0A9D9DNU1"/>
<keyword evidence="4" id="KW-0641">Proline biosynthesis</keyword>
<evidence type="ECO:0000256" key="2">
    <source>
        <dbReference type="ARBA" id="ARBA00022857"/>
    </source>
</evidence>
<evidence type="ECO:0000256" key="1">
    <source>
        <dbReference type="ARBA" id="ARBA00005525"/>
    </source>
</evidence>
<accession>A0A9D9DNU1</accession>
<sequence length="268" mass="28029">MITGKITIIGAGNMGGSIMAGLLDGGMCPPDITISDASQSQLEELQKEWPGISVCSDNTQACKGADIIILAVKPFVIKSVIEEIRGSLDYGKQTIVSIAAGIGLRDLEELFSDSRGTLPAIFHIIPNTAVKVGAGMSFVTCSNAGAEAREKVLEIFGTFGKTMIVDEKLLDAGMALSSCGIAYIFRYIRAAVEAGVELGFKPAEAQRIISQTMTGAVTLLEKSGGHPEQEIDKVTTAGGLTIKGLNTMEEAGFSAAVIKGIKASVKKD</sequence>
<dbReference type="Pfam" id="PF03807">
    <property type="entry name" value="F420_oxidored"/>
    <property type="match status" value="1"/>
</dbReference>
<dbReference type="PANTHER" id="PTHR11645">
    <property type="entry name" value="PYRROLINE-5-CARBOXYLATE REDUCTASE"/>
    <property type="match status" value="1"/>
</dbReference>
<feature type="binding site" evidence="6">
    <location>
        <position position="58"/>
    </location>
    <ligand>
        <name>NADPH</name>
        <dbReference type="ChEBI" id="CHEBI:57783"/>
    </ligand>
</feature>
<dbReference type="HAMAP" id="MF_01925">
    <property type="entry name" value="P5C_reductase"/>
    <property type="match status" value="1"/>
</dbReference>
<dbReference type="InterPro" id="IPR036291">
    <property type="entry name" value="NAD(P)-bd_dom_sf"/>
</dbReference>
<dbReference type="InterPro" id="IPR029036">
    <property type="entry name" value="P5CR_dimer"/>
</dbReference>
<dbReference type="Pfam" id="PF14748">
    <property type="entry name" value="P5CR_dimer"/>
    <property type="match status" value="1"/>
</dbReference>
<dbReference type="EMBL" id="JADINB010000135">
    <property type="protein sequence ID" value="MBO8429490.1"/>
    <property type="molecule type" value="Genomic_DNA"/>
</dbReference>
<comment type="pathway">
    <text evidence="4">Amino-acid biosynthesis; L-proline biosynthesis; L-proline from L-glutamate 5-semialdehyde: step 1/1.</text>
</comment>
<evidence type="ECO:0000259" key="7">
    <source>
        <dbReference type="Pfam" id="PF03807"/>
    </source>
</evidence>
<feature type="domain" description="Pyrroline-5-carboxylate reductase catalytic N-terminal" evidence="7">
    <location>
        <begin position="5"/>
        <end position="101"/>
    </location>
</feature>
<protein>
    <recommendedName>
        <fullName evidence="4 5">Pyrroline-5-carboxylate reductase</fullName>
        <shortName evidence="4">P5C reductase</shortName>
        <shortName evidence="4">P5CR</shortName>
        <ecNumber evidence="4 5">1.5.1.2</ecNumber>
    </recommendedName>
    <alternativeName>
        <fullName evidence="4">PCA reductase</fullName>
    </alternativeName>
</protein>
<dbReference type="FunFam" id="1.10.3730.10:FF:000001">
    <property type="entry name" value="Pyrroline-5-carboxylate reductase"/>
    <property type="match status" value="1"/>
</dbReference>
<dbReference type="EC" id="1.5.1.2" evidence="4 5"/>
<evidence type="ECO:0000256" key="4">
    <source>
        <dbReference type="HAMAP-Rule" id="MF_01925"/>
    </source>
</evidence>
<name>A0A9D9DNU1_9BACT</name>
<dbReference type="GO" id="GO:0004735">
    <property type="term" value="F:pyrroline-5-carboxylate reductase activity"/>
    <property type="evidence" value="ECO:0007669"/>
    <property type="project" value="UniProtKB-UniRule"/>
</dbReference>
<keyword evidence="2 4" id="KW-0521">NADP</keyword>
<feature type="binding site" evidence="6">
    <location>
        <begin position="9"/>
        <end position="14"/>
    </location>
    <ligand>
        <name>NADP(+)</name>
        <dbReference type="ChEBI" id="CHEBI:58349"/>
    </ligand>
</feature>
<dbReference type="InterPro" id="IPR000304">
    <property type="entry name" value="Pyrroline-COOH_reductase"/>
</dbReference>
<reference evidence="9" key="2">
    <citation type="journal article" date="2021" name="PeerJ">
        <title>Extensive microbial diversity within the chicken gut microbiome revealed by metagenomics and culture.</title>
        <authorList>
            <person name="Gilroy R."/>
            <person name="Ravi A."/>
            <person name="Getino M."/>
            <person name="Pursley I."/>
            <person name="Horton D.L."/>
            <person name="Alikhan N.F."/>
            <person name="Baker D."/>
            <person name="Gharbi K."/>
            <person name="Hall N."/>
            <person name="Watson M."/>
            <person name="Adriaenssens E.M."/>
            <person name="Foster-Nyarko E."/>
            <person name="Jarju S."/>
            <person name="Secka A."/>
            <person name="Antonio M."/>
            <person name="Oren A."/>
            <person name="Chaudhuri R.R."/>
            <person name="La Ragione R."/>
            <person name="Hildebrand F."/>
            <person name="Pallen M.J."/>
        </authorList>
    </citation>
    <scope>NUCLEOTIDE SEQUENCE</scope>
    <source>
        <strain evidence="9">15467</strain>
    </source>
</reference>
<feature type="domain" description="Pyrroline-5-carboxylate reductase dimerisation" evidence="8">
    <location>
        <begin position="167"/>
        <end position="267"/>
    </location>
</feature>
<evidence type="ECO:0000313" key="9">
    <source>
        <dbReference type="EMBL" id="MBO8429490.1"/>
    </source>
</evidence>